<name>A0A9J7KLH4_BRAFL</name>
<feature type="compositionally biased region" description="Acidic residues" evidence="2">
    <location>
        <begin position="391"/>
        <end position="405"/>
    </location>
</feature>
<dbReference type="GeneID" id="118408404"/>
<reference evidence="4" key="1">
    <citation type="journal article" date="2020" name="Nat. Ecol. Evol.">
        <title>Deeply conserved synteny resolves early events in vertebrate evolution.</title>
        <authorList>
            <person name="Simakov O."/>
            <person name="Marletaz F."/>
            <person name="Yue J.X."/>
            <person name="O'Connell B."/>
            <person name="Jenkins J."/>
            <person name="Brandt A."/>
            <person name="Calef R."/>
            <person name="Tung C.H."/>
            <person name="Huang T.K."/>
            <person name="Schmutz J."/>
            <person name="Satoh N."/>
            <person name="Yu J.K."/>
            <person name="Putnam N.H."/>
            <person name="Green R.E."/>
            <person name="Rokhsar D.S."/>
        </authorList>
    </citation>
    <scope>NUCLEOTIDE SEQUENCE [LARGE SCALE GENOMIC DNA]</scope>
    <source>
        <strain evidence="4">S238N-H82</strain>
    </source>
</reference>
<feature type="coiled-coil region" evidence="1">
    <location>
        <begin position="225"/>
        <end position="268"/>
    </location>
</feature>
<feature type="compositionally biased region" description="Basic and acidic residues" evidence="2">
    <location>
        <begin position="370"/>
        <end position="390"/>
    </location>
</feature>
<evidence type="ECO:0000313" key="5">
    <source>
        <dbReference type="RefSeq" id="XP_035665070.1"/>
    </source>
</evidence>
<evidence type="ECO:0000256" key="3">
    <source>
        <dbReference type="SAM" id="Phobius"/>
    </source>
</evidence>
<feature type="transmembrane region" description="Helical" evidence="3">
    <location>
        <begin position="82"/>
        <end position="102"/>
    </location>
</feature>
<reference evidence="5 6" key="2">
    <citation type="submission" date="2025-04" db="UniProtKB">
        <authorList>
            <consortium name="RefSeq"/>
        </authorList>
    </citation>
    <scope>IDENTIFICATION</scope>
    <source>
        <strain evidence="5 6">S238N-H82</strain>
        <tissue evidence="5 6">Testes</tissue>
    </source>
</reference>
<dbReference type="KEGG" id="bfo:118408404"/>
<evidence type="ECO:0000256" key="2">
    <source>
        <dbReference type="SAM" id="MobiDB-lite"/>
    </source>
</evidence>
<keyword evidence="4" id="KW-1185">Reference proteome</keyword>
<dbReference type="OMA" id="ADINCEC"/>
<gene>
    <name evidence="5 6" type="primary">LOC118408404</name>
</gene>
<dbReference type="Gene3D" id="1.20.920.20">
    <property type="match status" value="1"/>
</dbReference>
<dbReference type="InterPro" id="IPR030417">
    <property type="entry name" value="MS4A"/>
</dbReference>
<dbReference type="RefSeq" id="XP_035665070.1">
    <property type="nucleotide sequence ID" value="XM_035809177.1"/>
</dbReference>
<evidence type="ECO:0000313" key="4">
    <source>
        <dbReference type="Proteomes" id="UP000001554"/>
    </source>
</evidence>
<feature type="transmembrane region" description="Helical" evidence="3">
    <location>
        <begin position="122"/>
        <end position="145"/>
    </location>
</feature>
<accession>A0A9J7KLH4</accession>
<feature type="compositionally biased region" description="Basic and acidic residues" evidence="2">
    <location>
        <begin position="314"/>
        <end position="326"/>
    </location>
</feature>
<keyword evidence="3" id="KW-0472">Membrane</keyword>
<keyword evidence="3" id="KW-1133">Transmembrane helix</keyword>
<feature type="transmembrane region" description="Helical" evidence="3">
    <location>
        <begin position="46"/>
        <end position="70"/>
    </location>
</feature>
<evidence type="ECO:0000313" key="6">
    <source>
        <dbReference type="RefSeq" id="XP_035665083.1"/>
    </source>
</evidence>
<dbReference type="RefSeq" id="XP_035665083.1">
    <property type="nucleotide sequence ID" value="XM_035809190.1"/>
</dbReference>
<feature type="region of interest" description="Disordered" evidence="2">
    <location>
        <begin position="285"/>
        <end position="436"/>
    </location>
</feature>
<keyword evidence="3" id="KW-0812">Transmembrane</keyword>
<feature type="compositionally biased region" description="Basic and acidic residues" evidence="2">
    <location>
        <begin position="423"/>
        <end position="436"/>
    </location>
</feature>
<sequence>MSFPFKVLWFLAAAHLLLGLLAVLLGIADIVTHVQANPDGGFEVTLLAAPIWCGIPFLVAGGLGLAVSPYKPNVQEQTRQHWICCMINSILFGPIMFIIAMVDLFLEVQTSSIQDRDISFEIGFIIISVLETWCALGSVTIYCLYKAPRQAKEPEEGEVRLSPFSLLARHCTACSAFCNRRRHADKNSWVTGDDDTEVVITSSGAGLHDNESGVHPIPEDASPEEKELFLVARRLEEENVRLQKQLKVKSLKAKVKKLQQNNRALSHKLNKVHDGDSESIMIKDLAPSSTQVHHGKTRVHDGKERQQQAALSDKSQHKQAARDKNRATSAVKKGNMKAEGVQNPDKLETIDETQSNNDKKADIDCECGEPAEKHKQGDDKEKAEETKNSSEDEAEANCEAEEPATEEVSAQEKPNEHTTTADVHVEETQDLSPEREEEIRMRLKEAQTSKNVNAIKNAIKEFQDAKLEDFSEDLPAAQKQLLVLELKAALDKAISNRQVSKIGSVLTEIKKKGLQDVMSSEVARANKMLILIKQMDKLRQEVMNIKQSTIAEIRSYKNASEPVHKVMTATFLLLGEHEKDIKDWSALKILVGKSGKDALKQRVEHCNVAKIPAAVATKVQEMLVPFRLEEVRDHSAGAATFFLWANGMADEVLEGAAQGAAA</sequence>
<keyword evidence="1" id="KW-0175">Coiled coil</keyword>
<organism evidence="4 6">
    <name type="scientific">Branchiostoma floridae</name>
    <name type="common">Florida lancelet</name>
    <name type="synonym">Amphioxus</name>
    <dbReference type="NCBI Taxonomy" id="7739"/>
    <lineage>
        <taxon>Eukaryota</taxon>
        <taxon>Metazoa</taxon>
        <taxon>Chordata</taxon>
        <taxon>Cephalochordata</taxon>
        <taxon>Leptocardii</taxon>
        <taxon>Amphioxiformes</taxon>
        <taxon>Branchiostomatidae</taxon>
        <taxon>Branchiostoma</taxon>
    </lineage>
</organism>
<dbReference type="Proteomes" id="UP000001554">
    <property type="component" value="Chromosome 2"/>
</dbReference>
<protein>
    <submittedName>
        <fullName evidence="5 6">Uncharacterized protein LOC118408404 isoform X1</fullName>
    </submittedName>
</protein>
<evidence type="ECO:0000256" key="1">
    <source>
        <dbReference type="SAM" id="Coils"/>
    </source>
</evidence>
<dbReference type="OrthoDB" id="6129702at2759"/>
<dbReference type="PANTHER" id="PTHR23320">
    <property type="entry name" value="MEMBRANE-SPANNING 4-DOMAINS SUBFAMILY A MS4A -RELATED"/>
    <property type="match status" value="1"/>
</dbReference>
<proteinExistence type="predicted"/>
<dbReference type="AlphaFoldDB" id="A0A9J7KLH4"/>
<dbReference type="PANTHER" id="PTHR23320:SF172">
    <property type="entry name" value="EXPRESSED PROTEIN"/>
    <property type="match status" value="1"/>
</dbReference>